<dbReference type="AlphaFoldDB" id="D1ALH5"/>
<evidence type="ECO:0000313" key="4">
    <source>
        <dbReference type="Proteomes" id="UP000000845"/>
    </source>
</evidence>
<feature type="transmembrane region" description="Helical" evidence="1">
    <location>
        <begin position="79"/>
        <end position="98"/>
    </location>
</feature>
<name>D1ALH5_SEBTE</name>
<keyword evidence="1" id="KW-0472">Membrane</keyword>
<keyword evidence="4" id="KW-1185">Reference proteome</keyword>
<reference evidence="3 4" key="2">
    <citation type="journal article" date="2010" name="Stand. Genomic Sci.">
        <title>Complete genome sequence of Sebaldella termitidis type strain (NCTC 11300).</title>
        <authorList>
            <person name="Harmon-Smith M."/>
            <person name="Celia L."/>
            <person name="Chertkov O."/>
            <person name="Lapidus A."/>
            <person name="Copeland A."/>
            <person name="Glavina Del Rio T."/>
            <person name="Nolan M."/>
            <person name="Lucas S."/>
            <person name="Tice H."/>
            <person name="Cheng J.F."/>
            <person name="Han C."/>
            <person name="Detter J.C."/>
            <person name="Bruce D."/>
            <person name="Goodwin L."/>
            <person name="Pitluck S."/>
            <person name="Pati A."/>
            <person name="Liolios K."/>
            <person name="Ivanova N."/>
            <person name="Mavromatis K."/>
            <person name="Mikhailova N."/>
            <person name="Chen A."/>
            <person name="Palaniappan K."/>
            <person name="Land M."/>
            <person name="Hauser L."/>
            <person name="Chang Y.J."/>
            <person name="Jeffries C.D."/>
            <person name="Brettin T."/>
            <person name="Goker M."/>
            <person name="Beck B."/>
            <person name="Bristow J."/>
            <person name="Eisen J.A."/>
            <person name="Markowitz V."/>
            <person name="Hugenholtz P."/>
            <person name="Kyrpides N.C."/>
            <person name="Klenk H.P."/>
            <person name="Chen F."/>
        </authorList>
    </citation>
    <scope>NUCLEOTIDE SEQUENCE [LARGE SCALE GENOMIC DNA]</scope>
    <source>
        <strain evidence="4">ATCC 33386 / NCTC 11300</strain>
    </source>
</reference>
<dbReference type="EMBL" id="CP001739">
    <property type="protein sequence ID" value="ACZ09318.1"/>
    <property type="molecule type" value="Genomic_DNA"/>
</dbReference>
<reference evidence="4" key="1">
    <citation type="submission" date="2009-09" db="EMBL/GenBank/DDBJ databases">
        <title>The complete chromosome of Sebaldella termitidis ATCC 33386.</title>
        <authorList>
            <consortium name="US DOE Joint Genome Institute (JGI-PGF)"/>
            <person name="Lucas S."/>
            <person name="Copeland A."/>
            <person name="Lapidus A."/>
            <person name="Glavina del Rio T."/>
            <person name="Dalin E."/>
            <person name="Tice H."/>
            <person name="Bruce D."/>
            <person name="Goodwin L."/>
            <person name="Pitluck S."/>
            <person name="Kyrpides N."/>
            <person name="Mavromatis K."/>
            <person name="Ivanova N."/>
            <person name="Mikhailova N."/>
            <person name="Sims D."/>
            <person name="Meincke L."/>
            <person name="Brettin T."/>
            <person name="Detter J.C."/>
            <person name="Han C."/>
            <person name="Larimer F."/>
            <person name="Land M."/>
            <person name="Hauser L."/>
            <person name="Markowitz V."/>
            <person name="Cheng J.F."/>
            <person name="Hugenholtz P."/>
            <person name="Woyke T."/>
            <person name="Wu D."/>
            <person name="Eisen J.A."/>
        </authorList>
    </citation>
    <scope>NUCLEOTIDE SEQUENCE [LARGE SCALE GENOMIC DNA]</scope>
    <source>
        <strain evidence="4">ATCC 33386 / NCTC 11300</strain>
    </source>
</reference>
<keyword evidence="1" id="KW-0812">Transmembrane</keyword>
<dbReference type="Proteomes" id="UP000000845">
    <property type="component" value="Chromosome"/>
</dbReference>
<sequence>MGKKIFFGIGLILLGILYGLQAFGMINGETVKYILNYQIILILVGMFVGIAKKKTSGWIITGVGVYLYIKEFFEGFTNIGITAGLLIIGTAITVSGIIDRKNRNEKANENVNINIKSAKVNNDAEDIEDIDNTKEETWEK</sequence>
<protein>
    <recommendedName>
        <fullName evidence="2">LiaF transmembrane domain-containing protein</fullName>
    </recommendedName>
</protein>
<dbReference type="KEGG" id="str:Sterm_2465"/>
<dbReference type="Pfam" id="PF22570">
    <property type="entry name" value="LiaF-TM"/>
    <property type="match status" value="1"/>
</dbReference>
<keyword evidence="1" id="KW-1133">Transmembrane helix</keyword>
<dbReference type="eggNOG" id="ENOG502ZTWG">
    <property type="taxonomic scope" value="Bacteria"/>
</dbReference>
<evidence type="ECO:0000313" key="3">
    <source>
        <dbReference type="EMBL" id="ACZ09318.1"/>
    </source>
</evidence>
<dbReference type="HOGENOM" id="CLU_1833822_0_0_0"/>
<dbReference type="STRING" id="526218.Sterm_2465"/>
<evidence type="ECO:0000256" key="1">
    <source>
        <dbReference type="SAM" id="Phobius"/>
    </source>
</evidence>
<dbReference type="RefSeq" id="WP_012861912.1">
    <property type="nucleotide sequence ID" value="NC_013517.1"/>
</dbReference>
<accession>D1ALH5</accession>
<dbReference type="InterPro" id="IPR054331">
    <property type="entry name" value="LiaF_TM"/>
</dbReference>
<feature type="domain" description="LiaF transmembrane" evidence="2">
    <location>
        <begin position="6"/>
        <end position="92"/>
    </location>
</feature>
<organism evidence="3 4">
    <name type="scientific">Sebaldella termitidis (strain ATCC 33386 / NCTC 11300)</name>
    <dbReference type="NCBI Taxonomy" id="526218"/>
    <lineage>
        <taxon>Bacteria</taxon>
        <taxon>Fusobacteriati</taxon>
        <taxon>Fusobacteriota</taxon>
        <taxon>Fusobacteriia</taxon>
        <taxon>Fusobacteriales</taxon>
        <taxon>Leptotrichiaceae</taxon>
        <taxon>Sebaldella</taxon>
    </lineage>
</organism>
<evidence type="ECO:0000259" key="2">
    <source>
        <dbReference type="Pfam" id="PF22570"/>
    </source>
</evidence>
<feature type="transmembrane region" description="Helical" evidence="1">
    <location>
        <begin position="32"/>
        <end position="50"/>
    </location>
</feature>
<proteinExistence type="predicted"/>
<gene>
    <name evidence="3" type="ordered locus">Sterm_2465</name>
</gene>